<gene>
    <name evidence="2" type="ORF">FQN60_000362</name>
</gene>
<keyword evidence="1" id="KW-1133">Transmembrane helix</keyword>
<dbReference type="Proteomes" id="UP000327493">
    <property type="component" value="Chromosome 13"/>
</dbReference>
<evidence type="ECO:0000313" key="2">
    <source>
        <dbReference type="EMBL" id="KAA8586526.1"/>
    </source>
</evidence>
<name>A0A5J5D1C1_9PERO</name>
<keyword evidence="1" id="KW-0812">Transmembrane</keyword>
<keyword evidence="3" id="KW-1185">Reference proteome</keyword>
<feature type="transmembrane region" description="Helical" evidence="1">
    <location>
        <begin position="6"/>
        <end position="28"/>
    </location>
</feature>
<evidence type="ECO:0008006" key="4">
    <source>
        <dbReference type="Google" id="ProtNLM"/>
    </source>
</evidence>
<accession>A0A5J5D1C1</accession>
<proteinExistence type="predicted"/>
<keyword evidence="1" id="KW-0472">Membrane</keyword>
<organism evidence="2 3">
    <name type="scientific">Etheostoma spectabile</name>
    <name type="common">orangethroat darter</name>
    <dbReference type="NCBI Taxonomy" id="54343"/>
    <lineage>
        <taxon>Eukaryota</taxon>
        <taxon>Metazoa</taxon>
        <taxon>Chordata</taxon>
        <taxon>Craniata</taxon>
        <taxon>Vertebrata</taxon>
        <taxon>Euteleostomi</taxon>
        <taxon>Actinopterygii</taxon>
        <taxon>Neopterygii</taxon>
        <taxon>Teleostei</taxon>
        <taxon>Neoteleostei</taxon>
        <taxon>Acanthomorphata</taxon>
        <taxon>Eupercaria</taxon>
        <taxon>Perciformes</taxon>
        <taxon>Percoidei</taxon>
        <taxon>Percidae</taxon>
        <taxon>Etheostomatinae</taxon>
        <taxon>Etheostoma</taxon>
    </lineage>
</organism>
<sequence length="117" mass="13107">MIGNPGLLAAALTVVSVVSLSALCALCLRCRKKSTIIHEEHQIYDPQTLAPLPISVYENEQPKERITDAEETPGVYANIITSLPITDDEDDYENSEFLDKVVQKREDDEPDYVNENE</sequence>
<evidence type="ECO:0000313" key="3">
    <source>
        <dbReference type="Proteomes" id="UP000327493"/>
    </source>
</evidence>
<protein>
    <recommendedName>
        <fullName evidence="4">Linker for activation of T-cells family member 2</fullName>
    </recommendedName>
</protein>
<dbReference type="EMBL" id="VOFY01000013">
    <property type="protein sequence ID" value="KAA8586526.1"/>
    <property type="molecule type" value="Genomic_DNA"/>
</dbReference>
<dbReference type="AlphaFoldDB" id="A0A5J5D1C1"/>
<comment type="caution">
    <text evidence="2">The sequence shown here is derived from an EMBL/GenBank/DDBJ whole genome shotgun (WGS) entry which is preliminary data.</text>
</comment>
<reference evidence="2 3" key="1">
    <citation type="submission" date="2019-08" db="EMBL/GenBank/DDBJ databases">
        <title>A chromosome-level genome assembly, high-density linkage maps, and genome scans reveal the genomic architecture of hybrid incompatibilities underlying speciation via character displacement in darters (Percidae: Etheostominae).</title>
        <authorList>
            <person name="Moran R.L."/>
            <person name="Catchen J.M."/>
            <person name="Fuller R.C."/>
        </authorList>
    </citation>
    <scope>NUCLEOTIDE SEQUENCE [LARGE SCALE GENOMIC DNA]</scope>
    <source>
        <strain evidence="2">EspeVRDwgs_2016</strain>
        <tissue evidence="2">Muscle</tissue>
    </source>
</reference>
<evidence type="ECO:0000256" key="1">
    <source>
        <dbReference type="SAM" id="Phobius"/>
    </source>
</evidence>